<evidence type="ECO:0000256" key="1">
    <source>
        <dbReference type="ARBA" id="ARBA00007733"/>
    </source>
</evidence>
<dbReference type="NCBIfam" id="TIGR00487">
    <property type="entry name" value="IF-2"/>
    <property type="match status" value="1"/>
</dbReference>
<dbReference type="SUPFAM" id="SSF52156">
    <property type="entry name" value="Initiation factor IF2/eIF5b, domain 3"/>
    <property type="match status" value="1"/>
</dbReference>
<dbReference type="InterPro" id="IPR000795">
    <property type="entry name" value="T_Tr_GTP-bd_dom"/>
</dbReference>
<comment type="caution">
    <text evidence="10">The sequence shown here is derived from an EMBL/GenBank/DDBJ whole genome shotgun (WGS) entry which is preliminary data.</text>
</comment>
<dbReference type="SUPFAM" id="SSF52540">
    <property type="entry name" value="P-loop containing nucleoside triphosphate hydrolases"/>
    <property type="match status" value="1"/>
</dbReference>
<dbReference type="Gene3D" id="2.40.30.10">
    <property type="entry name" value="Translation factors"/>
    <property type="match status" value="2"/>
</dbReference>
<accession>A0A1F5DHC5</accession>
<comment type="similarity">
    <text evidence="1 8">Belongs to the TRAFAC class translation factor GTPase superfamily. Classic translation factor GTPase family. IF-2 subfamily.</text>
</comment>
<evidence type="ECO:0000256" key="5">
    <source>
        <dbReference type="ARBA" id="ARBA00022917"/>
    </source>
</evidence>
<gene>
    <name evidence="10" type="ORF">A3J78_00050</name>
</gene>
<dbReference type="FunFam" id="3.40.50.10050:FF:000001">
    <property type="entry name" value="Translation initiation factor IF-2"/>
    <property type="match status" value="1"/>
</dbReference>
<dbReference type="Pfam" id="PF22042">
    <property type="entry name" value="EF-G_D2"/>
    <property type="match status" value="1"/>
</dbReference>
<evidence type="ECO:0000256" key="2">
    <source>
        <dbReference type="ARBA" id="ARBA00020675"/>
    </source>
</evidence>
<dbReference type="InterPro" id="IPR027417">
    <property type="entry name" value="P-loop_NTPase"/>
</dbReference>
<evidence type="ECO:0000313" key="11">
    <source>
        <dbReference type="Proteomes" id="UP000178758"/>
    </source>
</evidence>
<dbReference type="InterPro" id="IPR036925">
    <property type="entry name" value="TIF_IF2_dom3_sf"/>
</dbReference>
<reference evidence="10 11" key="1">
    <citation type="journal article" date="2016" name="Nat. Commun.">
        <title>Thousands of microbial genomes shed light on interconnected biogeochemical processes in an aquifer system.</title>
        <authorList>
            <person name="Anantharaman K."/>
            <person name="Brown C.T."/>
            <person name="Hug L.A."/>
            <person name="Sharon I."/>
            <person name="Castelle C.J."/>
            <person name="Probst A.J."/>
            <person name="Thomas B.C."/>
            <person name="Singh A."/>
            <person name="Wilkins M.J."/>
            <person name="Karaoz U."/>
            <person name="Brodie E.L."/>
            <person name="Williams K.H."/>
            <person name="Hubbard S.S."/>
            <person name="Banfield J.F."/>
        </authorList>
    </citation>
    <scope>NUCLEOTIDE SEQUENCE [LARGE SCALE GENOMIC DNA]</scope>
</reference>
<dbReference type="PROSITE" id="PS51722">
    <property type="entry name" value="G_TR_2"/>
    <property type="match status" value="1"/>
</dbReference>
<dbReference type="InterPro" id="IPR053905">
    <property type="entry name" value="EF-G-like_DII"/>
</dbReference>
<keyword evidence="3 8" id="KW-0396">Initiation factor</keyword>
<evidence type="ECO:0000259" key="9">
    <source>
        <dbReference type="PROSITE" id="PS51722"/>
    </source>
</evidence>
<dbReference type="InterPro" id="IPR005225">
    <property type="entry name" value="Small_GTP-bd"/>
</dbReference>
<proteinExistence type="inferred from homology"/>
<evidence type="ECO:0000313" key="10">
    <source>
        <dbReference type="EMBL" id="OGD54401.1"/>
    </source>
</evidence>
<dbReference type="InterPro" id="IPR015760">
    <property type="entry name" value="TIF_IF2"/>
</dbReference>
<protein>
    <recommendedName>
        <fullName evidence="2 7">Translation initiation factor IF-2</fullName>
    </recommendedName>
</protein>
<dbReference type="PANTHER" id="PTHR43381">
    <property type="entry name" value="TRANSLATION INITIATION FACTOR IF-2-RELATED"/>
    <property type="match status" value="1"/>
</dbReference>
<keyword evidence="4" id="KW-0547">Nucleotide-binding</keyword>
<keyword evidence="5 8" id="KW-0648">Protein biosynthesis</keyword>
<evidence type="ECO:0000256" key="6">
    <source>
        <dbReference type="ARBA" id="ARBA00023134"/>
    </source>
</evidence>
<keyword evidence="6" id="KW-0342">GTP-binding</keyword>
<dbReference type="Gene3D" id="3.40.50.10050">
    <property type="entry name" value="Translation initiation factor IF- 2, domain 3"/>
    <property type="match status" value="1"/>
</dbReference>
<sequence>MSFSRTPVVAVLGHVDHGKTTLLDAIRNSSIVTAEHGGITQHIGAYQIEYKGKKITFIDTPGHAAFAKMRSHGVAVTDLVVLVVAANDGVKPQTKEAILHIKQAKCPYLIAINKIDLPQASCDLVRSQLSQVEVLVEGYGGDIVCVEISAKEKKGIDDLLEMILLLAEMQNLKADPQGPLEAVVIDSSLDTKKGVLATLLVKNGTLKIGSQIYADDVYAKVKLMTDEYGQKILTALPGKPVQVLGFKKVPDVGAKVTSEQKVKEVKEAPKLTEVEETGSKEQEDKEKPAKFKIILKTDTSGTLEAITSNLASEIELVHGDVGEINESDVLLAISTAANLYGFNVKIKAAAKKLAEIENIKIKTYNIIYELLEEFEKKVLKIMDVTYDEKIMGEAEVIAEFKIKGSHIAGCKIITGRINKKDKVHLKRDDKIIGDAVIISFQKEKLEIEEGKKGSEVGIVLKPNLDFKKGDVIISYKI</sequence>
<evidence type="ECO:0000256" key="8">
    <source>
        <dbReference type="RuleBase" id="RU000644"/>
    </source>
</evidence>
<dbReference type="Gene3D" id="3.40.50.300">
    <property type="entry name" value="P-loop containing nucleotide triphosphate hydrolases"/>
    <property type="match status" value="1"/>
</dbReference>
<dbReference type="Pfam" id="PF11987">
    <property type="entry name" value="IF-2"/>
    <property type="match status" value="1"/>
</dbReference>
<comment type="function">
    <text evidence="8">One of the essential components for the initiation of protein synthesis. Protects formylmethionyl-tRNA from spontaneous hydrolysis and promotes its binding to the 30S ribosomal subunits. Also involved in the hydrolysis of GTP during the formation of the 70S ribosomal complex.</text>
</comment>
<dbReference type="AlphaFoldDB" id="A0A1F5DHC5"/>
<dbReference type="SUPFAM" id="SSF50447">
    <property type="entry name" value="Translation proteins"/>
    <property type="match status" value="2"/>
</dbReference>
<dbReference type="FunFam" id="3.40.50.300:FF:000019">
    <property type="entry name" value="Translation initiation factor IF-2"/>
    <property type="match status" value="1"/>
</dbReference>
<dbReference type="PANTHER" id="PTHR43381:SF4">
    <property type="entry name" value="EUKARYOTIC TRANSLATION INITIATION FACTOR 5B"/>
    <property type="match status" value="1"/>
</dbReference>
<dbReference type="Pfam" id="PF00009">
    <property type="entry name" value="GTP_EFTU"/>
    <property type="match status" value="1"/>
</dbReference>
<dbReference type="EMBL" id="MEZJ01000015">
    <property type="protein sequence ID" value="OGD54401.1"/>
    <property type="molecule type" value="Genomic_DNA"/>
</dbReference>
<evidence type="ECO:0000256" key="7">
    <source>
        <dbReference type="NCBIfam" id="TIGR00487"/>
    </source>
</evidence>
<dbReference type="GO" id="GO:0005525">
    <property type="term" value="F:GTP binding"/>
    <property type="evidence" value="ECO:0007669"/>
    <property type="project" value="UniProtKB-KW"/>
</dbReference>
<dbReference type="GO" id="GO:0005737">
    <property type="term" value="C:cytoplasm"/>
    <property type="evidence" value="ECO:0007669"/>
    <property type="project" value="UniProtKB-UniRule"/>
</dbReference>
<name>A0A1F5DHC5_9BACT</name>
<evidence type="ECO:0000256" key="4">
    <source>
        <dbReference type="ARBA" id="ARBA00022741"/>
    </source>
</evidence>
<dbReference type="InterPro" id="IPR009000">
    <property type="entry name" value="Transl_B-barrel_sf"/>
</dbReference>
<dbReference type="Proteomes" id="UP000178758">
    <property type="component" value="Unassembled WGS sequence"/>
</dbReference>
<feature type="domain" description="Tr-type G" evidence="9">
    <location>
        <begin position="4"/>
        <end position="173"/>
    </location>
</feature>
<evidence type="ECO:0000256" key="3">
    <source>
        <dbReference type="ARBA" id="ARBA00022540"/>
    </source>
</evidence>
<dbReference type="NCBIfam" id="TIGR00231">
    <property type="entry name" value="small_GTP"/>
    <property type="match status" value="1"/>
</dbReference>
<dbReference type="GO" id="GO:0003743">
    <property type="term" value="F:translation initiation factor activity"/>
    <property type="evidence" value="ECO:0007669"/>
    <property type="project" value="UniProtKB-UniRule"/>
</dbReference>
<dbReference type="CDD" id="cd01887">
    <property type="entry name" value="IF2_eIF5B"/>
    <property type="match status" value="1"/>
</dbReference>
<dbReference type="InterPro" id="IPR023115">
    <property type="entry name" value="TIF_IF2_dom3"/>
</dbReference>
<organism evidence="10 11">
    <name type="scientific">Candidatus Beckwithbacteria bacterium RBG_13_35_6</name>
    <dbReference type="NCBI Taxonomy" id="1797456"/>
    <lineage>
        <taxon>Bacteria</taxon>
        <taxon>Candidatus Beckwithiibacteriota</taxon>
    </lineage>
</organism>
<dbReference type="InterPro" id="IPR000178">
    <property type="entry name" value="TF_IF2_bacterial-like"/>
</dbReference>
<dbReference type="GO" id="GO:0003924">
    <property type="term" value="F:GTPase activity"/>
    <property type="evidence" value="ECO:0007669"/>
    <property type="project" value="InterPro"/>
</dbReference>